<dbReference type="EMBL" id="BDIP01007758">
    <property type="protein sequence ID" value="GCA64583.1"/>
    <property type="molecule type" value="Genomic_DNA"/>
</dbReference>
<name>A0A391P340_9EUKA</name>
<proteinExistence type="predicted"/>
<evidence type="ECO:0000256" key="1">
    <source>
        <dbReference type="SAM" id="Phobius"/>
    </source>
</evidence>
<accession>A0A391P340</accession>
<protein>
    <submittedName>
        <fullName evidence="2">Uncharacterized protein</fullName>
    </submittedName>
</protein>
<keyword evidence="3" id="KW-1185">Reference proteome</keyword>
<keyword evidence="1" id="KW-0472">Membrane</keyword>
<evidence type="ECO:0000313" key="2">
    <source>
        <dbReference type="EMBL" id="GCA64583.1"/>
    </source>
</evidence>
<evidence type="ECO:0000313" key="3">
    <source>
        <dbReference type="Proteomes" id="UP000265618"/>
    </source>
</evidence>
<feature type="transmembrane region" description="Helical" evidence="1">
    <location>
        <begin position="39"/>
        <end position="59"/>
    </location>
</feature>
<keyword evidence="1" id="KW-1133">Transmembrane helix</keyword>
<dbReference type="AlphaFoldDB" id="A0A391P340"/>
<comment type="caution">
    <text evidence="2">The sequence shown here is derived from an EMBL/GenBank/DDBJ whole genome shotgun (WGS) entry which is preliminary data.</text>
</comment>
<gene>
    <name evidence="2" type="ORF">KIPB_014726</name>
</gene>
<reference evidence="2 3" key="1">
    <citation type="journal article" date="2018" name="PLoS ONE">
        <title>The draft genome of Kipferlia bialata reveals reductive genome evolution in fornicate parasites.</title>
        <authorList>
            <person name="Tanifuji G."/>
            <person name="Takabayashi S."/>
            <person name="Kume K."/>
            <person name="Takagi M."/>
            <person name="Nakayama T."/>
            <person name="Kamikawa R."/>
            <person name="Inagaki Y."/>
            <person name="Hashimoto T."/>
        </authorList>
    </citation>
    <scope>NUCLEOTIDE SEQUENCE [LARGE SCALE GENOMIC DNA]</scope>
    <source>
        <strain evidence="2">NY0173</strain>
    </source>
</reference>
<sequence length="60" mass="6361">QGSFPTVGWLTGRVGQLWMQHYAEKPAMQKMAGAVYRHGFKMAVAAGTAVAAGAALWIAL</sequence>
<feature type="non-terminal residue" evidence="2">
    <location>
        <position position="60"/>
    </location>
</feature>
<organism evidence="2 3">
    <name type="scientific">Kipferlia bialata</name>
    <dbReference type="NCBI Taxonomy" id="797122"/>
    <lineage>
        <taxon>Eukaryota</taxon>
        <taxon>Metamonada</taxon>
        <taxon>Carpediemonas-like organisms</taxon>
        <taxon>Kipferlia</taxon>
    </lineage>
</organism>
<keyword evidence="1" id="KW-0812">Transmembrane</keyword>
<dbReference type="Proteomes" id="UP000265618">
    <property type="component" value="Unassembled WGS sequence"/>
</dbReference>